<sequence length="97" mass="10544">MDESQDLECCASFGSPRNHYAGVAGAGDGEAVDGGETRKLTTSMAARKQGGEARAKKQGDDSDEARAARKHQAELRDRQAQGARWRKVHFAQEIRAE</sequence>
<dbReference type="RefSeq" id="XP_003032945.1">
    <property type="nucleotide sequence ID" value="XM_003032899.1"/>
</dbReference>
<dbReference type="AlphaFoldDB" id="D8Q228"/>
<evidence type="ECO:0000313" key="2">
    <source>
        <dbReference type="EMBL" id="EFI98042.1"/>
    </source>
</evidence>
<dbReference type="Proteomes" id="UP000007431">
    <property type="component" value="Unassembled WGS sequence"/>
</dbReference>
<reference evidence="2 3" key="1">
    <citation type="journal article" date="2010" name="Nat. Biotechnol.">
        <title>Genome sequence of the model mushroom Schizophyllum commune.</title>
        <authorList>
            <person name="Ohm R.A."/>
            <person name="de Jong J.F."/>
            <person name="Lugones L.G."/>
            <person name="Aerts A."/>
            <person name="Kothe E."/>
            <person name="Stajich J.E."/>
            <person name="de Vries R.P."/>
            <person name="Record E."/>
            <person name="Levasseur A."/>
            <person name="Baker S.E."/>
            <person name="Bartholomew K.A."/>
            <person name="Coutinho P.M."/>
            <person name="Erdmann S."/>
            <person name="Fowler T.J."/>
            <person name="Gathman A.C."/>
            <person name="Lombard V."/>
            <person name="Henrissat B."/>
            <person name="Knabe N."/>
            <person name="Kuees U."/>
            <person name="Lilly W.W."/>
            <person name="Lindquist E."/>
            <person name="Lucas S."/>
            <person name="Magnuson J.K."/>
            <person name="Piumi F."/>
            <person name="Raudaskoski M."/>
            <person name="Salamov A."/>
            <person name="Schmutz J."/>
            <person name="Schwarze F.W.M.R."/>
            <person name="vanKuyk P.A."/>
            <person name="Horton J.S."/>
            <person name="Grigoriev I.V."/>
            <person name="Woesten H.A.B."/>
        </authorList>
    </citation>
    <scope>NUCLEOTIDE SEQUENCE [LARGE SCALE GENOMIC DNA]</scope>
    <source>
        <strain evidence="3">H4-8 / FGSC 9210</strain>
    </source>
</reference>
<feature type="region of interest" description="Disordered" evidence="1">
    <location>
        <begin position="43"/>
        <end position="86"/>
    </location>
</feature>
<gene>
    <name evidence="2" type="ORF">SCHCODRAFT_108455</name>
</gene>
<keyword evidence="3" id="KW-1185">Reference proteome</keyword>
<dbReference type="VEuPathDB" id="FungiDB:SCHCODRAFT_01088824"/>
<feature type="compositionally biased region" description="Basic and acidic residues" evidence="1">
    <location>
        <begin position="49"/>
        <end position="79"/>
    </location>
</feature>
<dbReference type="EMBL" id="GL377305">
    <property type="protein sequence ID" value="EFI98042.1"/>
    <property type="molecule type" value="Genomic_DNA"/>
</dbReference>
<dbReference type="GeneID" id="9596045"/>
<organism evidence="3">
    <name type="scientific">Schizophyllum commune (strain H4-8 / FGSC 9210)</name>
    <name type="common">Split gill fungus</name>
    <dbReference type="NCBI Taxonomy" id="578458"/>
    <lineage>
        <taxon>Eukaryota</taxon>
        <taxon>Fungi</taxon>
        <taxon>Dikarya</taxon>
        <taxon>Basidiomycota</taxon>
        <taxon>Agaricomycotina</taxon>
        <taxon>Agaricomycetes</taxon>
        <taxon>Agaricomycetidae</taxon>
        <taxon>Agaricales</taxon>
        <taxon>Schizophyllaceae</taxon>
        <taxon>Schizophyllum</taxon>
    </lineage>
</organism>
<accession>D8Q228</accession>
<name>D8Q228_SCHCM</name>
<evidence type="ECO:0000256" key="1">
    <source>
        <dbReference type="SAM" id="MobiDB-lite"/>
    </source>
</evidence>
<proteinExistence type="predicted"/>
<feature type="non-terminal residue" evidence="2">
    <location>
        <position position="97"/>
    </location>
</feature>
<protein>
    <submittedName>
        <fullName evidence="2">Uncharacterized protein</fullName>
    </submittedName>
</protein>
<dbReference type="HOGENOM" id="CLU_2347894_0_0_1"/>
<evidence type="ECO:0000313" key="3">
    <source>
        <dbReference type="Proteomes" id="UP000007431"/>
    </source>
</evidence>
<dbReference type="InParanoid" id="D8Q228"/>
<dbReference type="KEGG" id="scm:SCHCO_01088824"/>